<dbReference type="RefSeq" id="WP_381444454.1">
    <property type="nucleotide sequence ID" value="NZ_JBHSNP010000023.1"/>
</dbReference>
<sequence length="390" mass="45262">MDKFIPTEVKDVTESKKRVMRNVENEIQNRSKRPKHNWRYAVIAALVTMSAMLFVLTEVLTENEPSVAEQPSPAEIDIDLSKPIFSEEQGVFYLEGITLGDSQSKVIEVFGENFTIVQEDDREEDGSEADVVMNYRGQTKFYFIEDKLDSIVFMNVDEDYFDKLFNDYGGFKFIFHWYLDNDNRLFYSKETSHILRASTTMSMDGNLYLSLFRAGQDHWGQKAEYLYKTQQNLKNQHPSPTNTDMDFAKPTFSEKEGYLYLLGVTIGDSPSKVIERLGANFIIEQSDISESDFYLDYGGVASFGFNHDKVNSITVRKVDKNYFDELFNDYDGFKISHEGDSDRFIYAEETYQVMKASTQTPKKDLYLYIGYPGPEFWENPEMKDIANPWK</sequence>
<keyword evidence="1" id="KW-1133">Transmembrane helix</keyword>
<dbReference type="Proteomes" id="UP001596071">
    <property type="component" value="Unassembled WGS sequence"/>
</dbReference>
<evidence type="ECO:0000313" key="2">
    <source>
        <dbReference type="EMBL" id="MFC5603636.1"/>
    </source>
</evidence>
<evidence type="ECO:0000313" key="3">
    <source>
        <dbReference type="Proteomes" id="UP001596071"/>
    </source>
</evidence>
<dbReference type="EMBL" id="JBHSNP010000023">
    <property type="protein sequence ID" value="MFC5603636.1"/>
    <property type="molecule type" value="Genomic_DNA"/>
</dbReference>
<comment type="caution">
    <text evidence="2">The sequence shown here is derived from an EMBL/GenBank/DDBJ whole genome shotgun (WGS) entry which is preliminary data.</text>
</comment>
<organism evidence="2 3">
    <name type="scientific">Sporosarcina koreensis</name>
    <dbReference type="NCBI Taxonomy" id="334735"/>
    <lineage>
        <taxon>Bacteria</taxon>
        <taxon>Bacillati</taxon>
        <taxon>Bacillota</taxon>
        <taxon>Bacilli</taxon>
        <taxon>Bacillales</taxon>
        <taxon>Caryophanaceae</taxon>
        <taxon>Sporosarcina</taxon>
    </lineage>
</organism>
<keyword evidence="1" id="KW-0472">Membrane</keyword>
<gene>
    <name evidence="2" type="ORF">ACFPTP_10445</name>
</gene>
<evidence type="ECO:0000256" key="1">
    <source>
        <dbReference type="SAM" id="Phobius"/>
    </source>
</evidence>
<proteinExistence type="predicted"/>
<evidence type="ECO:0008006" key="4">
    <source>
        <dbReference type="Google" id="ProtNLM"/>
    </source>
</evidence>
<feature type="transmembrane region" description="Helical" evidence="1">
    <location>
        <begin position="38"/>
        <end position="56"/>
    </location>
</feature>
<keyword evidence="3" id="KW-1185">Reference proteome</keyword>
<keyword evidence="1" id="KW-0812">Transmembrane</keyword>
<protein>
    <recommendedName>
        <fullName evidence="4">DUF4179 domain-containing protein</fullName>
    </recommendedName>
</protein>
<name>A0ABW0TX78_9BACL</name>
<reference evidence="3" key="1">
    <citation type="journal article" date="2019" name="Int. J. Syst. Evol. Microbiol.">
        <title>The Global Catalogue of Microorganisms (GCM) 10K type strain sequencing project: providing services to taxonomists for standard genome sequencing and annotation.</title>
        <authorList>
            <consortium name="The Broad Institute Genomics Platform"/>
            <consortium name="The Broad Institute Genome Sequencing Center for Infectious Disease"/>
            <person name="Wu L."/>
            <person name="Ma J."/>
        </authorList>
    </citation>
    <scope>NUCLEOTIDE SEQUENCE [LARGE SCALE GENOMIC DNA]</scope>
    <source>
        <strain evidence="3">KACC 11299</strain>
    </source>
</reference>
<accession>A0ABW0TX78</accession>